<feature type="signal peptide" evidence="1">
    <location>
        <begin position="1"/>
        <end position="27"/>
    </location>
</feature>
<dbReference type="InterPro" id="IPR027843">
    <property type="entry name" value="DUF4440"/>
</dbReference>
<dbReference type="Gene3D" id="3.10.450.50">
    <property type="match status" value="1"/>
</dbReference>
<proteinExistence type="predicted"/>
<protein>
    <submittedName>
        <fullName evidence="3">Nuclear transport factor 2 family protein</fullName>
    </submittedName>
</protein>
<dbReference type="AlphaFoldDB" id="A0A7V5CU48"/>
<accession>A0A7V5CU48</accession>
<feature type="domain" description="DUF4440" evidence="2">
    <location>
        <begin position="49"/>
        <end position="154"/>
    </location>
</feature>
<dbReference type="SUPFAM" id="SSF54427">
    <property type="entry name" value="NTF2-like"/>
    <property type="match status" value="1"/>
</dbReference>
<feature type="chain" id="PRO_5030806962" evidence="1">
    <location>
        <begin position="28"/>
        <end position="178"/>
    </location>
</feature>
<name>A0A7V5CU48_9BACT</name>
<comment type="caution">
    <text evidence="3">The sequence shown here is derived from an EMBL/GenBank/DDBJ whole genome shotgun (WGS) entry which is preliminary data.</text>
</comment>
<evidence type="ECO:0000256" key="1">
    <source>
        <dbReference type="SAM" id="SignalP"/>
    </source>
</evidence>
<reference evidence="3" key="1">
    <citation type="journal article" date="2020" name="mSystems">
        <title>Genome- and Community-Level Interaction Insights into Carbon Utilization and Element Cycling Functions of Hydrothermarchaeota in Hydrothermal Sediment.</title>
        <authorList>
            <person name="Zhou Z."/>
            <person name="Liu Y."/>
            <person name="Xu W."/>
            <person name="Pan J."/>
            <person name="Luo Z.H."/>
            <person name="Li M."/>
        </authorList>
    </citation>
    <scope>NUCLEOTIDE SEQUENCE [LARGE SCALE GENOMIC DNA]</scope>
    <source>
        <strain evidence="3">SpSt-855</strain>
    </source>
</reference>
<sequence length="178" mass="20005">MKLQGRCATALLGAALVLCAQAPMLQAQEQAATGLVAGQPKPEVIKNFQALEDNWSTALVRDDQYGMELPLSPYFEDISTAGDVQTRDEFLAFRFQKNASRPFSMEQKVASVRIFGDVAIVSGTYQIKIDVNGDPRQENGVFTHIYVQTHGRWLCVNSQRTNVIDEPLNHTKRRHRKR</sequence>
<organism evidence="3">
    <name type="scientific">Acidobacterium capsulatum</name>
    <dbReference type="NCBI Taxonomy" id="33075"/>
    <lineage>
        <taxon>Bacteria</taxon>
        <taxon>Pseudomonadati</taxon>
        <taxon>Acidobacteriota</taxon>
        <taxon>Terriglobia</taxon>
        <taxon>Terriglobales</taxon>
        <taxon>Acidobacteriaceae</taxon>
        <taxon>Acidobacterium</taxon>
    </lineage>
</organism>
<gene>
    <name evidence="3" type="ORF">ENW50_13050</name>
</gene>
<dbReference type="Pfam" id="PF14534">
    <property type="entry name" value="DUF4440"/>
    <property type="match status" value="1"/>
</dbReference>
<keyword evidence="1" id="KW-0732">Signal</keyword>
<evidence type="ECO:0000259" key="2">
    <source>
        <dbReference type="Pfam" id="PF14534"/>
    </source>
</evidence>
<dbReference type="EMBL" id="DTKL01000080">
    <property type="protein sequence ID" value="HGY95593.1"/>
    <property type="molecule type" value="Genomic_DNA"/>
</dbReference>
<dbReference type="InterPro" id="IPR032710">
    <property type="entry name" value="NTF2-like_dom_sf"/>
</dbReference>
<evidence type="ECO:0000313" key="3">
    <source>
        <dbReference type="EMBL" id="HGY95593.1"/>
    </source>
</evidence>